<reference evidence="3 4" key="1">
    <citation type="submission" date="2010-08" db="EMBL/GenBank/DDBJ databases">
        <title>The draft genome of Desulfovibrio fructosovorans JJ.</title>
        <authorList>
            <consortium name="US DOE Joint Genome Institute (JGI-PGF)"/>
            <person name="Lucas S."/>
            <person name="Copeland A."/>
            <person name="Lapidus A."/>
            <person name="Cheng J.-F."/>
            <person name="Bruce D."/>
            <person name="Goodwin L."/>
            <person name="Pitluck S."/>
            <person name="Land M.L."/>
            <person name="Hauser L."/>
            <person name="Chang Y.-J."/>
            <person name="Jeffries C."/>
            <person name="Wall J.D."/>
            <person name="Stahl D.A."/>
            <person name="Arkin A.P."/>
            <person name="Dehal P."/>
            <person name="Stolyar S.M."/>
            <person name="Hazen T.C."/>
            <person name="Woyke T.J."/>
        </authorList>
    </citation>
    <scope>NUCLEOTIDE SEQUENCE [LARGE SCALE GENOMIC DNA]</scope>
    <source>
        <strain evidence="3 4">JJ</strain>
    </source>
</reference>
<dbReference type="Proteomes" id="UP000006250">
    <property type="component" value="Unassembled WGS sequence"/>
</dbReference>
<proteinExistence type="predicted"/>
<keyword evidence="4" id="KW-1185">Reference proteome</keyword>
<sequence>MRIKAGTLAVDITADGRSFETTLKRSDSLSEAFSDNVDRRMKRAGGAFKSLGQAVGATDQEMAALEKRMRDGMAADAASRALENLRRYAGLTTREYRELAAQMGVATRETDKSTSSMAALAKQAALAAAAYLSFRAAVGVVSSSFADFRDYESALTDMAKVTDQSLSDIDAAIKAMPRELGDPTSLVKGYYQTISAGVTDTTGAMDLLTTAAKGSKAAHVAQDDTIKGLTKTMAGFDGEIRTAAEASDLLFKIEKMGQTSFSELVPVIGDVAESTHLVGVSSQEMAAGLSLITQTSGSTAEAATKWRAIMIGLYKPTENMQKVLKALGYESGVAMVKEKGFAGALQTLQATADKSHFSLGKLFESAEALTGIAGLGAQDWQRYTDILTEVEKGTGETEAAFQRFQSTSQGAWDTFGATWKEVAIDFGEVLAPMMTQAMKDFQDEITRPDGRAALTSLATGAVTLGENLLHSVVPGLTATVNGLNDIIAVWNKLPAPLQGAIVGGGTGALLSKGNPWVTGVGALYGMATAGDAANDRSVAEGLARAQASHKLYASHDTSAAGSLPATIPSDFVPKAQKAQKAVDGIKVSLDGTKKSSDAAANAAARYTERSDAYFEQVQSTIAGLTDSLSGGLEGETLKVDKTFEKIFADIRKSLIGAKGDTEGFAKAWELAEKAWPVAHMTAVLKDFEKGLEKSSQYARDMGTYLSDPAQLEASDWLEGYKKYVTDLREARIGTDEEDADAIAKAEARWDAYQAYVLKSQRDRLQEGGQLADQYWADEAQALENHLAAVKENASSEYAYRVYASKKRSELRKKEIEARIGFEESFLDTLKDVLADEFGLWEDDLTRRQAAWVEFSKDIASGIKDVEAELSDALAGATTDFLFATDRYADQWSDTMGNLEDMFKNTLKRLAQYALENYIVIPVLTEIVGSDATSSITGSKSSGSSWLKDLVSGTKDVSGLSDLFSFGSSSASLASESLSAGITVAGETAPWATETALTSLVGDSVPALNTSIIGLEGATEGVSTAIGAGSSGLIGSLGSLASGLGAVVGLVGLGISLFSSSHTEEKTGSGYSLGVSGTSLSSSGEDYYRVTDSSMLGGTSTSHEIRNTGPLDASTTAALEDAFGAYTDSLVSSFDSLGINADLSGFSFPDWDVTEEQLDDFNYNVTNAMTLYGLQQQGLADAVNALAQDGEYAIDTVTRLGTALASVKSITDMAGLSLEGLAGEDYISGLVDKMQSAGDTATLAGMDFDSLSGVLDDETIASLQDLEDQAGAASDGVQATSEQLRQLAQAAYASDLVLAFGSTDAVTDAFNRYFSNAYSSTEQATRLMKYYAEGAGEALAALDDSGVSLENFWSSYRAAMENSALSADQVKAWDDAAQWVEAWDSSLKSAGTAWEDVNKTVVDGLNDQIDALNDQADALQDTIDLWDGFLADIQALRRDIKWDEHLTDLSPKELLEAKKAAFDSTAAKARTGDTKAQADLDDVTKEYLNAAEDYYGHSEAYYDQFDHADSTLSSLEAYSQAQVDQAQAQLDALNQEISVLTLQVDQLTLVNTNLGTLASAWGDGVNAIVGAINDSSFSSSYADAIAAANAAQASAAAALLATMSGGSSSAQTATDAAIDWTSLFGTTATEATGQIDDGTLSIKRYAGGGDPLAGELAMVGERGPELVRFGADAHVYNAMDTIQAFRGSMPPASVDTAGIEMRLDAQRRQQEVAHAELTGVIAKQGKAIGALARQTSRLARRLAS</sequence>
<dbReference type="eggNOG" id="COG5283">
    <property type="taxonomic scope" value="Bacteria"/>
</dbReference>
<organism evidence="3 4">
    <name type="scientific">Solidesulfovibrio fructosivorans JJ]</name>
    <dbReference type="NCBI Taxonomy" id="596151"/>
    <lineage>
        <taxon>Bacteria</taxon>
        <taxon>Pseudomonadati</taxon>
        <taxon>Thermodesulfobacteriota</taxon>
        <taxon>Desulfovibrionia</taxon>
        <taxon>Desulfovibrionales</taxon>
        <taxon>Desulfovibrionaceae</taxon>
        <taxon>Solidesulfovibrio</taxon>
    </lineage>
</organism>
<gene>
    <name evidence="3" type="ORF">DesfrDRAFT_0050</name>
</gene>
<feature type="coiled-coil region" evidence="1">
    <location>
        <begin position="1515"/>
        <end position="1549"/>
    </location>
</feature>
<evidence type="ECO:0000313" key="4">
    <source>
        <dbReference type="Proteomes" id="UP000006250"/>
    </source>
</evidence>
<evidence type="ECO:0000259" key="2">
    <source>
        <dbReference type="Pfam" id="PF10145"/>
    </source>
</evidence>
<dbReference type="STRING" id="596151.DesfrDRAFT_0050"/>
<name>E1JR01_SOLFR</name>
<dbReference type="Pfam" id="PF10145">
    <property type="entry name" value="PhageMin_Tail"/>
    <property type="match status" value="1"/>
</dbReference>
<dbReference type="OrthoDB" id="5461428at2"/>
<dbReference type="InterPro" id="IPR010090">
    <property type="entry name" value="Phage_tape_meas"/>
</dbReference>
<evidence type="ECO:0000313" key="3">
    <source>
        <dbReference type="EMBL" id="EFL53002.1"/>
    </source>
</evidence>
<accession>E1JR01</accession>
<dbReference type="EMBL" id="AECZ01000001">
    <property type="protein sequence ID" value="EFL53002.1"/>
    <property type="molecule type" value="Genomic_DNA"/>
</dbReference>
<dbReference type="RefSeq" id="WP_005989981.1">
    <property type="nucleotide sequence ID" value="NZ_AECZ01000001.1"/>
</dbReference>
<protein>
    <submittedName>
        <fullName evidence="3">Phage tail tape measure protein, TP901 family</fullName>
    </submittedName>
</protein>
<keyword evidence="1" id="KW-0175">Coiled coil</keyword>
<dbReference type="NCBIfam" id="TIGR01760">
    <property type="entry name" value="tape_meas_TP901"/>
    <property type="match status" value="1"/>
</dbReference>
<comment type="caution">
    <text evidence="3">The sequence shown here is derived from an EMBL/GenBank/DDBJ whole genome shotgun (WGS) entry which is preliminary data.</text>
</comment>
<evidence type="ECO:0000256" key="1">
    <source>
        <dbReference type="SAM" id="Coils"/>
    </source>
</evidence>
<feature type="domain" description="Phage tail tape measure protein" evidence="2">
    <location>
        <begin position="184"/>
        <end position="350"/>
    </location>
</feature>